<keyword evidence="9" id="KW-0325">Glycoprotein</keyword>
<dbReference type="PANTHER" id="PTHR24246">
    <property type="entry name" value="OLFACTORY RECEPTOR AND ADENOSINE RECEPTOR"/>
    <property type="match status" value="1"/>
</dbReference>
<organism evidence="13 14">
    <name type="scientific">Nasonia vitripennis</name>
    <name type="common">Parasitic wasp</name>
    <dbReference type="NCBI Taxonomy" id="7425"/>
    <lineage>
        <taxon>Eukaryota</taxon>
        <taxon>Metazoa</taxon>
        <taxon>Ecdysozoa</taxon>
        <taxon>Arthropoda</taxon>
        <taxon>Hexapoda</taxon>
        <taxon>Insecta</taxon>
        <taxon>Pterygota</taxon>
        <taxon>Neoptera</taxon>
        <taxon>Endopterygota</taxon>
        <taxon>Hymenoptera</taxon>
        <taxon>Apocrita</taxon>
        <taxon>Proctotrupomorpha</taxon>
        <taxon>Chalcidoidea</taxon>
        <taxon>Pteromalidae</taxon>
        <taxon>Pteromalinae</taxon>
        <taxon>Nasonia</taxon>
    </lineage>
</organism>
<keyword evidence="8" id="KW-0675">Receptor</keyword>
<dbReference type="EnsemblMetazoa" id="XM_008217477">
    <property type="protein sequence ID" value="XP_008215699"/>
    <property type="gene ID" value="LOC100679558"/>
</dbReference>
<dbReference type="EnsemblMetazoa" id="XM_031926073">
    <property type="protein sequence ID" value="XP_031781933"/>
    <property type="gene ID" value="LOC100679558"/>
</dbReference>
<feature type="transmembrane region" description="Helical" evidence="11">
    <location>
        <begin position="279"/>
        <end position="299"/>
    </location>
</feature>
<feature type="transmembrane region" description="Helical" evidence="11">
    <location>
        <begin position="180"/>
        <end position="198"/>
    </location>
</feature>
<dbReference type="InParanoid" id="A0A7M7Q7E4"/>
<feature type="transmembrane region" description="Helical" evidence="11">
    <location>
        <begin position="140"/>
        <end position="159"/>
    </location>
</feature>
<reference evidence="13" key="1">
    <citation type="submission" date="2021-01" db="UniProtKB">
        <authorList>
            <consortium name="EnsemblMetazoa"/>
        </authorList>
    </citation>
    <scope>IDENTIFICATION</scope>
</reference>
<dbReference type="GO" id="GO:0005886">
    <property type="term" value="C:plasma membrane"/>
    <property type="evidence" value="ECO:0007669"/>
    <property type="project" value="UniProtKB-SubCell"/>
</dbReference>
<name>A0A7M7Q7E4_NASVI</name>
<dbReference type="GO" id="GO:0001973">
    <property type="term" value="P:G protein-coupled adenosine receptor signaling pathway"/>
    <property type="evidence" value="ECO:0007669"/>
    <property type="project" value="TreeGrafter"/>
</dbReference>
<feature type="transmembrane region" description="Helical" evidence="11">
    <location>
        <begin position="226"/>
        <end position="249"/>
    </location>
</feature>
<keyword evidence="3" id="KW-1003">Cell membrane</keyword>
<sequence length="396" mass="43422">MNVSTTIRTATTTARAALSGLGVTRIADVLNGVDSDLSFEEAKNLADGSLNISPVTLSSDWSRVVRLLMLASLAVVGSVGNVFMISAVMVEDHLKKRGNAFLVNVALADLLISGMVIPASAILILAGHEESPRGICSFEWTLEALCFLVTVLTLAAIAVENYMRLCWPIESRYGILTTSRVTGAILSVWLIASTAVGLQTSLELGPNLCNINWRKPFTMTTNTTGIMSASIIVGAPMFFTILVYVRLIIRVRGSMRGSYKPSVAFNWDYELTKANMYSFFFFGLFWMPLGVAFCISVVRPVSPKIVVYLAWFALSKSCFNNLLYCVADRHFRSAYVKLFHYCCCKTTVSFSRRTRGDGGRSSGDVRLRVHIIHSYASPASGRPAVARPNGRDVYEL</sequence>
<dbReference type="InterPro" id="IPR017452">
    <property type="entry name" value="GPCR_Rhodpsn_7TM"/>
</dbReference>
<dbReference type="AlphaFoldDB" id="A0A7M7Q7E4"/>
<dbReference type="Proteomes" id="UP000002358">
    <property type="component" value="Chromosome 1"/>
</dbReference>
<protein>
    <recommendedName>
        <fullName evidence="12">G-protein coupled receptors family 1 profile domain-containing protein</fullName>
    </recommendedName>
</protein>
<dbReference type="EnsemblMetazoa" id="XM_031926072">
    <property type="protein sequence ID" value="XP_031781932"/>
    <property type="gene ID" value="LOC100679558"/>
</dbReference>
<comment type="subcellular location">
    <subcellularLocation>
        <location evidence="1">Cell membrane</location>
        <topology evidence="1">Multi-pass membrane protein</topology>
    </subcellularLocation>
</comment>
<evidence type="ECO:0000256" key="11">
    <source>
        <dbReference type="SAM" id="Phobius"/>
    </source>
</evidence>
<dbReference type="PRINTS" id="PR00237">
    <property type="entry name" value="GPCRRHODOPSN"/>
</dbReference>
<proteinExistence type="inferred from homology"/>
<dbReference type="InterPro" id="IPR000276">
    <property type="entry name" value="GPCR_Rhodpsn"/>
</dbReference>
<evidence type="ECO:0000259" key="12">
    <source>
        <dbReference type="PROSITE" id="PS50262"/>
    </source>
</evidence>
<gene>
    <name evidence="13" type="primary">100679558</name>
</gene>
<dbReference type="Pfam" id="PF00001">
    <property type="entry name" value="7tm_1"/>
    <property type="match status" value="1"/>
</dbReference>
<dbReference type="OrthoDB" id="5984709at2759"/>
<evidence type="ECO:0000256" key="1">
    <source>
        <dbReference type="ARBA" id="ARBA00004651"/>
    </source>
</evidence>
<evidence type="ECO:0000256" key="6">
    <source>
        <dbReference type="ARBA" id="ARBA00023040"/>
    </source>
</evidence>
<evidence type="ECO:0000313" key="13">
    <source>
        <dbReference type="EnsemblMetazoa" id="XP_031781931"/>
    </source>
</evidence>
<dbReference type="PANTHER" id="PTHR24246:SF27">
    <property type="entry name" value="ADENOSINE RECEPTOR, ISOFORM A"/>
    <property type="match status" value="1"/>
</dbReference>
<evidence type="ECO:0000256" key="10">
    <source>
        <dbReference type="ARBA" id="ARBA00023224"/>
    </source>
</evidence>
<keyword evidence="14" id="KW-1185">Reference proteome</keyword>
<keyword evidence="5 11" id="KW-1133">Transmembrane helix</keyword>
<dbReference type="SUPFAM" id="SSF81321">
    <property type="entry name" value="Family A G protein-coupled receptor-like"/>
    <property type="match status" value="1"/>
</dbReference>
<dbReference type="EnsemblMetazoa" id="XM_031926071">
    <property type="protein sequence ID" value="XP_031781931"/>
    <property type="gene ID" value="LOC100679558"/>
</dbReference>
<dbReference type="EnsemblMetazoa" id="XM_031926075">
    <property type="protein sequence ID" value="XP_031781935"/>
    <property type="gene ID" value="LOC100679558"/>
</dbReference>
<evidence type="ECO:0000256" key="2">
    <source>
        <dbReference type="ARBA" id="ARBA00010663"/>
    </source>
</evidence>
<evidence type="ECO:0000256" key="9">
    <source>
        <dbReference type="ARBA" id="ARBA00023180"/>
    </source>
</evidence>
<evidence type="ECO:0000256" key="4">
    <source>
        <dbReference type="ARBA" id="ARBA00022692"/>
    </source>
</evidence>
<feature type="transmembrane region" description="Helical" evidence="11">
    <location>
        <begin position="101"/>
        <end position="128"/>
    </location>
</feature>
<dbReference type="EnsemblMetazoa" id="XM_031926067">
    <property type="protein sequence ID" value="XP_031781927"/>
    <property type="gene ID" value="LOC100679558"/>
</dbReference>
<dbReference type="EnsemblMetazoa" id="XM_032599599">
    <property type="protein sequence ID" value="XP_032455490"/>
    <property type="gene ID" value="LOC100679558"/>
</dbReference>
<dbReference type="GO" id="GO:0004930">
    <property type="term" value="F:G protein-coupled receptor activity"/>
    <property type="evidence" value="ECO:0007669"/>
    <property type="project" value="UniProtKB-KW"/>
</dbReference>
<dbReference type="CDD" id="cd00637">
    <property type="entry name" value="7tm_classA_rhodopsin-like"/>
    <property type="match status" value="1"/>
</dbReference>
<keyword evidence="4 11" id="KW-0812">Transmembrane</keyword>
<keyword evidence="10" id="KW-0807">Transducer</keyword>
<evidence type="ECO:0000256" key="8">
    <source>
        <dbReference type="ARBA" id="ARBA00023170"/>
    </source>
</evidence>
<keyword evidence="6" id="KW-0297">G-protein coupled receptor</keyword>
<comment type="similarity">
    <text evidence="2">Belongs to the G-protein coupled receptor 1 family.</text>
</comment>
<feature type="transmembrane region" description="Helical" evidence="11">
    <location>
        <begin position="67"/>
        <end position="89"/>
    </location>
</feature>
<dbReference type="SMR" id="A0A7M7Q7E4"/>
<dbReference type="Gene3D" id="1.20.1070.10">
    <property type="entry name" value="Rhodopsin 7-helix transmembrane proteins"/>
    <property type="match status" value="1"/>
</dbReference>
<feature type="domain" description="G-protein coupled receptors family 1 profile" evidence="12">
    <location>
        <begin position="80"/>
        <end position="324"/>
    </location>
</feature>
<evidence type="ECO:0000256" key="7">
    <source>
        <dbReference type="ARBA" id="ARBA00023136"/>
    </source>
</evidence>
<feature type="transmembrane region" description="Helical" evidence="11">
    <location>
        <begin position="305"/>
        <end position="327"/>
    </location>
</feature>
<dbReference type="GO" id="GO:0007189">
    <property type="term" value="P:adenylate cyclase-activating G protein-coupled receptor signaling pathway"/>
    <property type="evidence" value="ECO:0007669"/>
    <property type="project" value="TreeGrafter"/>
</dbReference>
<dbReference type="PROSITE" id="PS50262">
    <property type="entry name" value="G_PROTEIN_RECEP_F1_2"/>
    <property type="match status" value="1"/>
</dbReference>
<evidence type="ECO:0000256" key="5">
    <source>
        <dbReference type="ARBA" id="ARBA00022989"/>
    </source>
</evidence>
<keyword evidence="7 11" id="KW-0472">Membrane</keyword>
<evidence type="ECO:0000313" key="14">
    <source>
        <dbReference type="Proteomes" id="UP000002358"/>
    </source>
</evidence>
<evidence type="ECO:0000256" key="3">
    <source>
        <dbReference type="ARBA" id="ARBA00022475"/>
    </source>
</evidence>
<accession>A0A7M7Q7E4</accession>